<reference evidence="2" key="2">
    <citation type="submission" date="2015-01" db="EMBL/GenBank/DDBJ databases">
        <title>Evolutionary Origins and Diversification of the Mycorrhizal Mutualists.</title>
        <authorList>
            <consortium name="DOE Joint Genome Institute"/>
            <consortium name="Mycorrhizal Genomics Consortium"/>
            <person name="Kohler A."/>
            <person name="Kuo A."/>
            <person name="Nagy L.G."/>
            <person name="Floudas D."/>
            <person name="Copeland A."/>
            <person name="Barry K.W."/>
            <person name="Cichocki N."/>
            <person name="Veneault-Fourrey C."/>
            <person name="LaButti K."/>
            <person name="Lindquist E.A."/>
            <person name="Lipzen A."/>
            <person name="Lundell T."/>
            <person name="Morin E."/>
            <person name="Murat C."/>
            <person name="Riley R."/>
            <person name="Ohm R."/>
            <person name="Sun H."/>
            <person name="Tunlid A."/>
            <person name="Henrissat B."/>
            <person name="Grigoriev I.V."/>
            <person name="Hibbett D.S."/>
            <person name="Martin F."/>
        </authorList>
    </citation>
    <scope>NUCLEOTIDE SEQUENCE [LARGE SCALE GENOMIC DNA]</scope>
    <source>
        <strain evidence="2">Foug A</strain>
    </source>
</reference>
<dbReference type="Proteomes" id="UP000053989">
    <property type="component" value="Unassembled WGS sequence"/>
</dbReference>
<reference evidence="1 2" key="1">
    <citation type="submission" date="2014-04" db="EMBL/GenBank/DDBJ databases">
        <authorList>
            <consortium name="DOE Joint Genome Institute"/>
            <person name="Kuo A."/>
            <person name="Kohler A."/>
            <person name="Nagy L.G."/>
            <person name="Floudas D."/>
            <person name="Copeland A."/>
            <person name="Barry K.W."/>
            <person name="Cichocki N."/>
            <person name="Veneault-Fourrey C."/>
            <person name="LaButti K."/>
            <person name="Lindquist E.A."/>
            <person name="Lipzen A."/>
            <person name="Lundell T."/>
            <person name="Morin E."/>
            <person name="Murat C."/>
            <person name="Sun H."/>
            <person name="Tunlid A."/>
            <person name="Henrissat B."/>
            <person name="Grigoriev I.V."/>
            <person name="Hibbett D.S."/>
            <person name="Martin F."/>
            <person name="Nordberg H.P."/>
            <person name="Cantor M.N."/>
            <person name="Hua S.X."/>
        </authorList>
    </citation>
    <scope>NUCLEOTIDE SEQUENCE [LARGE SCALE GENOMIC DNA]</scope>
    <source>
        <strain evidence="1 2">Foug A</strain>
    </source>
</reference>
<organism evidence="1 2">
    <name type="scientific">Scleroderma citrinum Foug A</name>
    <dbReference type="NCBI Taxonomy" id="1036808"/>
    <lineage>
        <taxon>Eukaryota</taxon>
        <taxon>Fungi</taxon>
        <taxon>Dikarya</taxon>
        <taxon>Basidiomycota</taxon>
        <taxon>Agaricomycotina</taxon>
        <taxon>Agaricomycetes</taxon>
        <taxon>Agaricomycetidae</taxon>
        <taxon>Boletales</taxon>
        <taxon>Sclerodermatineae</taxon>
        <taxon>Sclerodermataceae</taxon>
        <taxon>Scleroderma</taxon>
    </lineage>
</organism>
<name>A0A0C3DRE2_9AGAM</name>
<dbReference type="HOGENOM" id="CLU_1595531_0_0_1"/>
<proteinExistence type="predicted"/>
<gene>
    <name evidence="1" type="ORF">SCLCIDRAFT_1218338</name>
</gene>
<accession>A0A0C3DRE2</accession>
<evidence type="ECO:0000313" key="2">
    <source>
        <dbReference type="Proteomes" id="UP000053989"/>
    </source>
</evidence>
<keyword evidence="2" id="KW-1185">Reference proteome</keyword>
<dbReference type="AlphaFoldDB" id="A0A0C3DRE2"/>
<protein>
    <submittedName>
        <fullName evidence="1">Uncharacterized protein</fullName>
    </submittedName>
</protein>
<dbReference type="EMBL" id="KN822081">
    <property type="protein sequence ID" value="KIM58789.1"/>
    <property type="molecule type" value="Genomic_DNA"/>
</dbReference>
<dbReference type="InParanoid" id="A0A0C3DRE2"/>
<sequence length="167" mass="17990">MDPPTYPSPDLPGGSVIPPRSIGQFRAVIYPSCHGCVASDLSVCRGKTLPISTCPLDQDTSGFSSPTQIVACILNVSTALAFLQPFYIVTSTTGPISPPLSCALTMLCLVLHPISVFAHFKFNRLSTSPAARLPYRSCSWYSMQLECSVNTGITCDGECNFVDHRKI</sequence>
<evidence type="ECO:0000313" key="1">
    <source>
        <dbReference type="EMBL" id="KIM58789.1"/>
    </source>
</evidence>